<protein>
    <submittedName>
        <fullName evidence="2">Uncharacterized protein</fullName>
    </submittedName>
</protein>
<dbReference type="EMBL" id="HBHR01023379">
    <property type="protein sequence ID" value="CAD9874822.1"/>
    <property type="molecule type" value="Transcribed_RNA"/>
</dbReference>
<gene>
    <name evidence="2" type="ORF">FJAP1339_LOCUS12017</name>
</gene>
<keyword evidence="1" id="KW-1133">Transmembrane helix</keyword>
<keyword evidence="1" id="KW-0472">Membrane</keyword>
<organism evidence="2">
    <name type="scientific">Fibrocapsa japonica</name>
    <dbReference type="NCBI Taxonomy" id="94617"/>
    <lineage>
        <taxon>Eukaryota</taxon>
        <taxon>Sar</taxon>
        <taxon>Stramenopiles</taxon>
        <taxon>Ochrophyta</taxon>
        <taxon>Raphidophyceae</taxon>
        <taxon>Chattonellales</taxon>
        <taxon>Chattonellaceae</taxon>
        <taxon>Fibrocapsa</taxon>
    </lineage>
</organism>
<accession>A0A7S2V9F2</accession>
<name>A0A7S2V9F2_9STRA</name>
<evidence type="ECO:0000313" key="2">
    <source>
        <dbReference type="EMBL" id="CAD9874822.1"/>
    </source>
</evidence>
<proteinExistence type="predicted"/>
<dbReference type="AlphaFoldDB" id="A0A7S2V9F2"/>
<keyword evidence="1" id="KW-0812">Transmembrane</keyword>
<reference evidence="2" key="1">
    <citation type="submission" date="2021-01" db="EMBL/GenBank/DDBJ databases">
        <authorList>
            <person name="Corre E."/>
            <person name="Pelletier E."/>
            <person name="Niang G."/>
            <person name="Scheremetjew M."/>
            <person name="Finn R."/>
            <person name="Kale V."/>
            <person name="Holt S."/>
            <person name="Cochrane G."/>
            <person name="Meng A."/>
            <person name="Brown T."/>
            <person name="Cohen L."/>
        </authorList>
    </citation>
    <scope>NUCLEOTIDE SEQUENCE</scope>
    <source>
        <strain evidence="2">CCMP1661</strain>
    </source>
</reference>
<feature type="transmembrane region" description="Helical" evidence="1">
    <location>
        <begin position="20"/>
        <end position="38"/>
    </location>
</feature>
<sequence>MIAWKYHQKPERWHLNPEQIAQSVIMLAFTIFFVYIRIKMHCKKCCNEEDQPSPDCICNEEELIKSHVCYKRASYFLITGMIVITIGMVLKWYSKTKEKAMQRQLRKCA</sequence>
<evidence type="ECO:0000256" key="1">
    <source>
        <dbReference type="SAM" id="Phobius"/>
    </source>
</evidence>
<feature type="transmembrane region" description="Helical" evidence="1">
    <location>
        <begin position="73"/>
        <end position="93"/>
    </location>
</feature>